<sequence>MAPSVFEKTKQKEEKQECSSVPNSAYCENFISAIYLRNCFPGRYKAVHIIHENLPMKVTWNLMKPLLSEKMRNRIHFHSNGEELLDVFPSSVIPTKYGGKLQETFDILGFLRNAANERDRYTIEGRPNIY</sequence>
<dbReference type="InterPro" id="IPR036865">
    <property type="entry name" value="CRAL-TRIO_dom_sf"/>
</dbReference>
<dbReference type="Proteomes" id="UP000499080">
    <property type="component" value="Unassembled WGS sequence"/>
</dbReference>
<protein>
    <recommendedName>
        <fullName evidence="1">CRAL-TRIO domain-containing protein</fullName>
    </recommendedName>
</protein>
<evidence type="ECO:0000313" key="3">
    <source>
        <dbReference type="Proteomes" id="UP000499080"/>
    </source>
</evidence>
<feature type="domain" description="CRAL-TRIO" evidence="1">
    <location>
        <begin position="35"/>
        <end position="105"/>
    </location>
</feature>
<dbReference type="SUPFAM" id="SSF52087">
    <property type="entry name" value="CRAL/TRIO domain"/>
    <property type="match status" value="1"/>
</dbReference>
<keyword evidence="3" id="KW-1185">Reference proteome</keyword>
<dbReference type="GO" id="GO:1902936">
    <property type="term" value="F:phosphatidylinositol bisphosphate binding"/>
    <property type="evidence" value="ECO:0007669"/>
    <property type="project" value="TreeGrafter"/>
</dbReference>
<evidence type="ECO:0000259" key="1">
    <source>
        <dbReference type="PROSITE" id="PS50191"/>
    </source>
</evidence>
<evidence type="ECO:0000313" key="2">
    <source>
        <dbReference type="EMBL" id="GBN89717.1"/>
    </source>
</evidence>
<comment type="caution">
    <text evidence="2">The sequence shown here is derived from an EMBL/GenBank/DDBJ whole genome shotgun (WGS) entry which is preliminary data.</text>
</comment>
<name>A0A4Y2SNG8_ARAVE</name>
<dbReference type="AlphaFoldDB" id="A0A4Y2SNG8"/>
<dbReference type="CDD" id="cd00170">
    <property type="entry name" value="SEC14"/>
    <property type="match status" value="1"/>
</dbReference>
<accession>A0A4Y2SNG8</accession>
<dbReference type="InterPro" id="IPR001251">
    <property type="entry name" value="CRAL-TRIO_dom"/>
</dbReference>
<dbReference type="OrthoDB" id="75724at2759"/>
<dbReference type="Pfam" id="PF00650">
    <property type="entry name" value="CRAL_TRIO"/>
    <property type="match status" value="1"/>
</dbReference>
<dbReference type="PANTHER" id="PTHR10174:SF208">
    <property type="entry name" value="CRAL-TRIO DOMAIN-CONTAINING PROTEIN DDB_G0278031"/>
    <property type="match status" value="1"/>
</dbReference>
<dbReference type="EMBL" id="BGPR01022933">
    <property type="protein sequence ID" value="GBN89717.1"/>
    <property type="molecule type" value="Genomic_DNA"/>
</dbReference>
<dbReference type="PANTHER" id="PTHR10174">
    <property type="entry name" value="ALPHA-TOCOPHEROL TRANSFER PROTEIN-RELATED"/>
    <property type="match status" value="1"/>
</dbReference>
<dbReference type="PRINTS" id="PR00180">
    <property type="entry name" value="CRETINALDHBP"/>
</dbReference>
<proteinExistence type="predicted"/>
<dbReference type="Gene3D" id="3.40.525.10">
    <property type="entry name" value="CRAL-TRIO lipid binding domain"/>
    <property type="match status" value="1"/>
</dbReference>
<dbReference type="PROSITE" id="PS50191">
    <property type="entry name" value="CRAL_TRIO"/>
    <property type="match status" value="1"/>
</dbReference>
<dbReference type="GO" id="GO:0016020">
    <property type="term" value="C:membrane"/>
    <property type="evidence" value="ECO:0007669"/>
    <property type="project" value="TreeGrafter"/>
</dbReference>
<organism evidence="2 3">
    <name type="scientific">Araneus ventricosus</name>
    <name type="common">Orbweaver spider</name>
    <name type="synonym">Epeira ventricosa</name>
    <dbReference type="NCBI Taxonomy" id="182803"/>
    <lineage>
        <taxon>Eukaryota</taxon>
        <taxon>Metazoa</taxon>
        <taxon>Ecdysozoa</taxon>
        <taxon>Arthropoda</taxon>
        <taxon>Chelicerata</taxon>
        <taxon>Arachnida</taxon>
        <taxon>Araneae</taxon>
        <taxon>Araneomorphae</taxon>
        <taxon>Entelegynae</taxon>
        <taxon>Araneoidea</taxon>
        <taxon>Araneidae</taxon>
        <taxon>Araneus</taxon>
    </lineage>
</organism>
<gene>
    <name evidence="2" type="ORF">AVEN_110729_1</name>
</gene>
<reference evidence="2 3" key="1">
    <citation type="journal article" date="2019" name="Sci. Rep.">
        <title>Orb-weaving spider Araneus ventricosus genome elucidates the spidroin gene catalogue.</title>
        <authorList>
            <person name="Kono N."/>
            <person name="Nakamura H."/>
            <person name="Ohtoshi R."/>
            <person name="Moran D.A.P."/>
            <person name="Shinohara A."/>
            <person name="Yoshida Y."/>
            <person name="Fujiwara M."/>
            <person name="Mori M."/>
            <person name="Tomita M."/>
            <person name="Arakawa K."/>
        </authorList>
    </citation>
    <scope>NUCLEOTIDE SEQUENCE [LARGE SCALE GENOMIC DNA]</scope>
</reference>